<feature type="domain" description="Cyclin-like" evidence="4">
    <location>
        <begin position="462"/>
        <end position="543"/>
    </location>
</feature>
<dbReference type="GO" id="GO:0016538">
    <property type="term" value="F:cyclin-dependent protein serine/threonine kinase regulator activity"/>
    <property type="evidence" value="ECO:0007669"/>
    <property type="project" value="InterPro"/>
</dbReference>
<reference evidence="6" key="1">
    <citation type="journal article" date="2020" name="Fungal Divers.">
        <title>Resolving the Mortierellaceae phylogeny through synthesis of multi-gene phylogenetics and phylogenomics.</title>
        <authorList>
            <person name="Vandepol N."/>
            <person name="Liber J."/>
            <person name="Desiro A."/>
            <person name="Na H."/>
            <person name="Kennedy M."/>
            <person name="Barry K."/>
            <person name="Grigoriev I.V."/>
            <person name="Miller A.N."/>
            <person name="O'Donnell K."/>
            <person name="Stajich J.E."/>
            <person name="Bonito G."/>
        </authorList>
    </citation>
    <scope>NUCLEOTIDE SEQUENCE</scope>
    <source>
        <strain evidence="6">NVP1</strain>
    </source>
</reference>
<feature type="compositionally biased region" description="Polar residues" evidence="3">
    <location>
        <begin position="281"/>
        <end position="292"/>
    </location>
</feature>
<dbReference type="AlphaFoldDB" id="A0A9P5VHM7"/>
<evidence type="ECO:0000256" key="1">
    <source>
        <dbReference type="ARBA" id="ARBA00023127"/>
    </source>
</evidence>
<evidence type="ECO:0000259" key="4">
    <source>
        <dbReference type="SMART" id="SM00385"/>
    </source>
</evidence>
<name>A0A9P5VHM7_9FUNG</name>
<dbReference type="EMBL" id="JAAAUY010001120">
    <property type="protein sequence ID" value="KAF9324267.1"/>
    <property type="molecule type" value="Genomic_DNA"/>
</dbReference>
<feature type="region of interest" description="Disordered" evidence="3">
    <location>
        <begin position="75"/>
        <end position="125"/>
    </location>
</feature>
<dbReference type="CDD" id="cd20512">
    <property type="entry name" value="CYCLIN_CLBs_yeast_rpt2"/>
    <property type="match status" value="1"/>
</dbReference>
<dbReference type="SMART" id="SM00385">
    <property type="entry name" value="CYCLIN"/>
    <property type="match status" value="2"/>
</dbReference>
<dbReference type="Proteomes" id="UP000696485">
    <property type="component" value="Unassembled WGS sequence"/>
</dbReference>
<evidence type="ECO:0000313" key="7">
    <source>
        <dbReference type="Proteomes" id="UP000696485"/>
    </source>
</evidence>
<sequence length="585" mass="66072">MAPIPPNPFQAGRAQGAKKGRTGQENTFTGNTEKNAPTVKSMFAVMSDSVAPRITKATIFRPPIVIPKENAASRVGQNDLTNRSKLTNNVPPASYHSTTSTKPATAHKEAKAGPVSRIPRLPRGAPRRSALTDITKNAQINTVTTIARPGTPIPPLQEAIKKVLVAEKGHLAAREMYQGQVTHLEPVIEAMDTHVDQRMKRMSLDGTHIETTTTTTTRIPLQNHNLNIKKKHSPQDQTHQIQHDTKASTITIFTTDTTMEDASTKEQPKTFPNHDQQFNEKQAIPSNNQPSDANAGDVDMDERSNGSTIFPRRLLTEQEYFLNEDYADRIFQYMKENEATYVDGRNLQFWANRTAIVDCICNYGCAIRANLECVFLAVNIMDRVLAKDGPEVLEPRILIIGFLSLLIAAKYEDGVRPLMDLMTVSEILDSRGFHVDLDAIRLLEWRILKSINFKLAWPGPLMFLRRCSRADDVNPEARMMGKYLLEIMLYDRRFLIYVPSHQAATALYVSRMILSRAEWTDLLVEYSGYQESQLRSLCLHLLEFLASDIIQRTSVYTKYSVRECYRVSVFVAHWAPDIFQLLVNQ</sequence>
<dbReference type="GO" id="GO:0044772">
    <property type="term" value="P:mitotic cell cycle phase transition"/>
    <property type="evidence" value="ECO:0007669"/>
    <property type="project" value="InterPro"/>
</dbReference>
<keyword evidence="7" id="KW-1185">Reference proteome</keyword>
<feature type="domain" description="Cyclin-like" evidence="4">
    <location>
        <begin position="358"/>
        <end position="449"/>
    </location>
</feature>
<dbReference type="InterPro" id="IPR039361">
    <property type="entry name" value="Cyclin"/>
</dbReference>
<feature type="domain" description="Cyclin C-terminal" evidence="5">
    <location>
        <begin position="458"/>
        <end position="573"/>
    </location>
</feature>
<dbReference type="InterPro" id="IPR004367">
    <property type="entry name" value="Cyclin_C-dom"/>
</dbReference>
<feature type="region of interest" description="Disordered" evidence="3">
    <location>
        <begin position="1"/>
        <end position="35"/>
    </location>
</feature>
<keyword evidence="1 2" id="KW-0195">Cyclin</keyword>
<dbReference type="PANTHER" id="PTHR10177">
    <property type="entry name" value="CYCLINS"/>
    <property type="match status" value="1"/>
</dbReference>
<evidence type="ECO:0000256" key="3">
    <source>
        <dbReference type="SAM" id="MobiDB-lite"/>
    </source>
</evidence>
<dbReference type="SUPFAM" id="SSF47954">
    <property type="entry name" value="Cyclin-like"/>
    <property type="match status" value="2"/>
</dbReference>
<dbReference type="InterPro" id="IPR013763">
    <property type="entry name" value="Cyclin-like_dom"/>
</dbReference>
<dbReference type="Pfam" id="PF02984">
    <property type="entry name" value="Cyclin_C"/>
    <property type="match status" value="1"/>
</dbReference>
<evidence type="ECO:0000259" key="5">
    <source>
        <dbReference type="SMART" id="SM01332"/>
    </source>
</evidence>
<evidence type="ECO:0000313" key="6">
    <source>
        <dbReference type="EMBL" id="KAF9324267.1"/>
    </source>
</evidence>
<feature type="compositionally biased region" description="Polar residues" evidence="3">
    <location>
        <begin position="75"/>
        <end position="103"/>
    </location>
</feature>
<organism evidence="6 7">
    <name type="scientific">Podila minutissima</name>
    <dbReference type="NCBI Taxonomy" id="64525"/>
    <lineage>
        <taxon>Eukaryota</taxon>
        <taxon>Fungi</taxon>
        <taxon>Fungi incertae sedis</taxon>
        <taxon>Mucoromycota</taxon>
        <taxon>Mortierellomycotina</taxon>
        <taxon>Mortierellomycetes</taxon>
        <taxon>Mortierellales</taxon>
        <taxon>Mortierellaceae</taxon>
        <taxon>Podila</taxon>
    </lineage>
</organism>
<dbReference type="InterPro" id="IPR006671">
    <property type="entry name" value="Cyclin_N"/>
</dbReference>
<gene>
    <name evidence="6" type="primary">CLB2_1</name>
    <name evidence="6" type="ORF">BG006_000713</name>
</gene>
<feature type="region of interest" description="Disordered" evidence="3">
    <location>
        <begin position="281"/>
        <end position="305"/>
    </location>
</feature>
<dbReference type="Pfam" id="PF00134">
    <property type="entry name" value="Cyclin_N"/>
    <property type="match status" value="1"/>
</dbReference>
<dbReference type="Gene3D" id="1.10.472.10">
    <property type="entry name" value="Cyclin-like"/>
    <property type="match status" value="2"/>
</dbReference>
<dbReference type="GO" id="GO:0051301">
    <property type="term" value="P:cell division"/>
    <property type="evidence" value="ECO:0007669"/>
    <property type="project" value="UniProtKB-KW"/>
</dbReference>
<feature type="compositionally biased region" description="Polar residues" evidence="3">
    <location>
        <begin position="23"/>
        <end position="35"/>
    </location>
</feature>
<accession>A0A9P5VHM7</accession>
<comment type="caution">
    <text evidence="6">The sequence shown here is derived from an EMBL/GenBank/DDBJ whole genome shotgun (WGS) entry which is preliminary data.</text>
</comment>
<evidence type="ECO:0000256" key="2">
    <source>
        <dbReference type="RuleBase" id="RU000383"/>
    </source>
</evidence>
<protein>
    <submittedName>
        <fullName evidence="6">G2/mitotic-specific cyclin</fullName>
    </submittedName>
</protein>
<dbReference type="InterPro" id="IPR036915">
    <property type="entry name" value="Cyclin-like_sf"/>
</dbReference>
<dbReference type="SMART" id="SM01332">
    <property type="entry name" value="Cyclin_C"/>
    <property type="match status" value="1"/>
</dbReference>
<proteinExistence type="inferred from homology"/>
<comment type="similarity">
    <text evidence="2">Belongs to the cyclin family.</text>
</comment>